<feature type="transmembrane region" description="Helical" evidence="7">
    <location>
        <begin position="524"/>
        <end position="542"/>
    </location>
</feature>
<proteinExistence type="inferred from homology"/>
<evidence type="ECO:0000313" key="10">
    <source>
        <dbReference type="Proteomes" id="UP000586067"/>
    </source>
</evidence>
<evidence type="ECO:0000259" key="8">
    <source>
        <dbReference type="PROSITE" id="PS50928"/>
    </source>
</evidence>
<evidence type="ECO:0000256" key="1">
    <source>
        <dbReference type="ARBA" id="ARBA00004651"/>
    </source>
</evidence>
<dbReference type="Proteomes" id="UP000586067">
    <property type="component" value="Unassembled WGS sequence"/>
</dbReference>
<evidence type="ECO:0000256" key="3">
    <source>
        <dbReference type="ARBA" id="ARBA00022475"/>
    </source>
</evidence>
<dbReference type="InterPro" id="IPR035906">
    <property type="entry name" value="MetI-like_sf"/>
</dbReference>
<accession>A0A847R2P5</accession>
<feature type="transmembrane region" description="Helical" evidence="7">
    <location>
        <begin position="417"/>
        <end position="445"/>
    </location>
</feature>
<dbReference type="PANTHER" id="PTHR30183:SF2">
    <property type="entry name" value="IRON UTILIZATION PROTEIN"/>
    <property type="match status" value="1"/>
</dbReference>
<name>A0A847R2P5_9GAMM</name>
<feature type="domain" description="ABC transmembrane type-1" evidence="8">
    <location>
        <begin position="336"/>
        <end position="542"/>
    </location>
</feature>
<keyword evidence="5 7" id="KW-1133">Transmembrane helix</keyword>
<comment type="caution">
    <text evidence="9">The sequence shown here is derived from an EMBL/GenBank/DDBJ whole genome shotgun (WGS) entry which is preliminary data.</text>
</comment>
<dbReference type="PROSITE" id="PS50928">
    <property type="entry name" value="ABC_TM1"/>
    <property type="match status" value="2"/>
</dbReference>
<dbReference type="GO" id="GO:0055085">
    <property type="term" value="P:transmembrane transport"/>
    <property type="evidence" value="ECO:0007669"/>
    <property type="project" value="InterPro"/>
</dbReference>
<feature type="transmembrane region" description="Helical" evidence="7">
    <location>
        <begin position="21"/>
        <end position="43"/>
    </location>
</feature>
<gene>
    <name evidence="9" type="ORF">HGG82_10885</name>
</gene>
<reference evidence="9 10" key="1">
    <citation type="submission" date="2020-04" db="EMBL/GenBank/DDBJ databases">
        <title>Marinomonas sp. M1K-6 isolated from the deep seawater of the Mariana Trench.</title>
        <authorList>
            <person name="Li Y."/>
        </authorList>
    </citation>
    <scope>NUCLEOTIDE SEQUENCE [LARGE SCALE GENOMIC DNA]</scope>
    <source>
        <strain evidence="9 10">M1K-6</strain>
    </source>
</reference>
<dbReference type="EMBL" id="JABAEK010000010">
    <property type="protein sequence ID" value="NLQ18125.1"/>
    <property type="molecule type" value="Genomic_DNA"/>
</dbReference>
<feature type="transmembrane region" description="Helical" evidence="7">
    <location>
        <begin position="466"/>
        <end position="488"/>
    </location>
</feature>
<evidence type="ECO:0000256" key="5">
    <source>
        <dbReference type="ARBA" id="ARBA00022989"/>
    </source>
</evidence>
<evidence type="ECO:0000256" key="2">
    <source>
        <dbReference type="ARBA" id="ARBA00022448"/>
    </source>
</evidence>
<dbReference type="PANTHER" id="PTHR30183">
    <property type="entry name" value="MOLYBDENUM TRANSPORT SYSTEM PERMEASE PROTEIN MODB"/>
    <property type="match status" value="1"/>
</dbReference>
<dbReference type="Pfam" id="PF00528">
    <property type="entry name" value="BPD_transp_1"/>
    <property type="match status" value="1"/>
</dbReference>
<feature type="transmembrane region" description="Helical" evidence="7">
    <location>
        <begin position="145"/>
        <end position="165"/>
    </location>
</feature>
<evidence type="ECO:0000256" key="6">
    <source>
        <dbReference type="ARBA" id="ARBA00023136"/>
    </source>
</evidence>
<dbReference type="AlphaFoldDB" id="A0A847R2P5"/>
<feature type="transmembrane region" description="Helical" evidence="7">
    <location>
        <begin position="373"/>
        <end position="397"/>
    </location>
</feature>
<evidence type="ECO:0000313" key="9">
    <source>
        <dbReference type="EMBL" id="NLQ18125.1"/>
    </source>
</evidence>
<feature type="transmembrane region" description="Helical" evidence="7">
    <location>
        <begin position="245"/>
        <end position="265"/>
    </location>
</feature>
<sequence length="559" mass="60804">MSDVTHSPLVGKAKWNGLKMAAILIAVILAVPILVVLVNVLMGDGEVWQHLYHTVLAEYISNSLLLMLGVGVGVLVIGVPCAWLTSMCDFPGRGLLSWTLLLPMAVPAYIIAYTYTGVLDFAGPVQTFIRDVTGWRYGDYWFFEIRSLGGAMVMLTLVLYPYVYLMSRAAFLEQSENTLEVSRTLGYSGRKVFFKLALPLARPAIVTGLTLALMETLADYGTVQYFSVNTFTTGILRTFYGFGDVAAASQLAGVLLLFVTMLILLERYSRHRIRYHSSGLKKASQRRMVLKGGRGVLACVFCLLPILIGFIIPVSILAYWAAFKAEMPGANFVQLAWNSFYLAALASLIVVSLALVLSYAIRLNASRSVRASVGIAGLGYALPGTIIAIGTIVPLAWLDHRIIELVRHYTGENIGLMFSGTLVALLFAYTVRFMAVSLGAVQNGLGKIKPSMDMAGRSLGLSPFKVLSRIHIPLLKGSVLTALLIVFVDVLKELPATLVLRPFNFNTLAVRAFELASDERLIDAAPASLMIVLVGLVPVILLSRSISSRSTSAHLGRSK</sequence>
<keyword evidence="10" id="KW-1185">Reference proteome</keyword>
<keyword evidence="2 7" id="KW-0813">Transport</keyword>
<keyword evidence="3" id="KW-1003">Cell membrane</keyword>
<dbReference type="CDD" id="cd06261">
    <property type="entry name" value="TM_PBP2"/>
    <property type="match status" value="2"/>
</dbReference>
<dbReference type="InterPro" id="IPR000515">
    <property type="entry name" value="MetI-like"/>
</dbReference>
<feature type="transmembrane region" description="Helical" evidence="7">
    <location>
        <begin position="63"/>
        <end position="83"/>
    </location>
</feature>
<feature type="domain" description="ABC transmembrane type-1" evidence="8">
    <location>
        <begin position="60"/>
        <end position="263"/>
    </location>
</feature>
<dbReference type="GO" id="GO:0005886">
    <property type="term" value="C:plasma membrane"/>
    <property type="evidence" value="ECO:0007669"/>
    <property type="project" value="UniProtKB-SubCell"/>
</dbReference>
<organism evidence="9 10">
    <name type="scientific">Marinomonas profundi</name>
    <dbReference type="NCBI Taxonomy" id="2726122"/>
    <lineage>
        <taxon>Bacteria</taxon>
        <taxon>Pseudomonadati</taxon>
        <taxon>Pseudomonadota</taxon>
        <taxon>Gammaproteobacteria</taxon>
        <taxon>Oceanospirillales</taxon>
        <taxon>Oceanospirillaceae</taxon>
        <taxon>Marinomonas</taxon>
    </lineage>
</organism>
<keyword evidence="4 7" id="KW-0812">Transmembrane</keyword>
<dbReference type="SUPFAM" id="SSF161098">
    <property type="entry name" value="MetI-like"/>
    <property type="match status" value="2"/>
</dbReference>
<feature type="transmembrane region" description="Helical" evidence="7">
    <location>
        <begin position="192"/>
        <end position="214"/>
    </location>
</feature>
<evidence type="ECO:0000256" key="4">
    <source>
        <dbReference type="ARBA" id="ARBA00022692"/>
    </source>
</evidence>
<keyword evidence="6 7" id="KW-0472">Membrane</keyword>
<feature type="transmembrane region" description="Helical" evidence="7">
    <location>
        <begin position="95"/>
        <end position="115"/>
    </location>
</feature>
<dbReference type="RefSeq" id="WP_168825587.1">
    <property type="nucleotide sequence ID" value="NZ_CP073013.1"/>
</dbReference>
<comment type="subcellular location">
    <subcellularLocation>
        <location evidence="1 7">Cell membrane</location>
        <topology evidence="1 7">Multi-pass membrane protein</topology>
    </subcellularLocation>
</comment>
<dbReference type="Gene3D" id="1.10.3720.10">
    <property type="entry name" value="MetI-like"/>
    <property type="match status" value="2"/>
</dbReference>
<feature type="transmembrane region" description="Helical" evidence="7">
    <location>
        <begin position="295"/>
        <end position="320"/>
    </location>
</feature>
<comment type="similarity">
    <text evidence="7">Belongs to the binding-protein-dependent transport system permease family.</text>
</comment>
<dbReference type="FunFam" id="1.10.3720.10:FF:000088">
    <property type="entry name" value="Iron(III) ABC transporter, permease protein"/>
    <property type="match status" value="1"/>
</dbReference>
<feature type="transmembrane region" description="Helical" evidence="7">
    <location>
        <begin position="340"/>
        <end position="361"/>
    </location>
</feature>
<protein>
    <submittedName>
        <fullName evidence="9">Iron ABC transporter permease</fullName>
    </submittedName>
</protein>
<evidence type="ECO:0000256" key="7">
    <source>
        <dbReference type="RuleBase" id="RU363032"/>
    </source>
</evidence>